<dbReference type="SUPFAM" id="SSF51182">
    <property type="entry name" value="RmlC-like cupins"/>
    <property type="match status" value="1"/>
</dbReference>
<evidence type="ECO:0000313" key="6">
    <source>
        <dbReference type="EMBL" id="WNH12666.1"/>
    </source>
</evidence>
<dbReference type="PROSITE" id="PS01124">
    <property type="entry name" value="HTH_ARAC_FAMILY_2"/>
    <property type="match status" value="1"/>
</dbReference>
<dbReference type="SUPFAM" id="SSF46689">
    <property type="entry name" value="Homeodomain-like"/>
    <property type="match status" value="2"/>
</dbReference>
<dbReference type="InterPro" id="IPR018062">
    <property type="entry name" value="HTH_AraC-typ_CS"/>
</dbReference>
<evidence type="ECO:0000313" key="5">
    <source>
        <dbReference type="EMBL" id="WNH10669.1"/>
    </source>
</evidence>
<dbReference type="EMBL" id="CP134536">
    <property type="protein sequence ID" value="WNH12666.1"/>
    <property type="molecule type" value="Genomic_DNA"/>
</dbReference>
<dbReference type="EMBL" id="CP134537">
    <property type="protein sequence ID" value="WNH10669.1"/>
    <property type="molecule type" value="Genomic_DNA"/>
</dbReference>
<keyword evidence="3" id="KW-0804">Transcription</keyword>
<proteinExistence type="predicted"/>
<dbReference type="InterPro" id="IPR011051">
    <property type="entry name" value="RmlC_Cupin_sf"/>
</dbReference>
<name>A0ABY9Y377_9FLAO</name>
<evidence type="ECO:0000259" key="4">
    <source>
        <dbReference type="PROSITE" id="PS01124"/>
    </source>
</evidence>
<dbReference type="Pfam" id="PF12833">
    <property type="entry name" value="HTH_18"/>
    <property type="match status" value="1"/>
</dbReference>
<dbReference type="Gene3D" id="2.60.120.10">
    <property type="entry name" value="Jelly Rolls"/>
    <property type="match status" value="1"/>
</dbReference>
<dbReference type="RefSeq" id="WP_415862647.1">
    <property type="nucleotide sequence ID" value="NZ_CP134536.1"/>
</dbReference>
<dbReference type="InterPro" id="IPR009057">
    <property type="entry name" value="Homeodomain-like_sf"/>
</dbReference>
<dbReference type="PROSITE" id="PS00041">
    <property type="entry name" value="HTH_ARAC_FAMILY_1"/>
    <property type="match status" value="1"/>
</dbReference>
<evidence type="ECO:0000313" key="7">
    <source>
        <dbReference type="Proteomes" id="UP001302806"/>
    </source>
</evidence>
<keyword evidence="1" id="KW-0805">Transcription regulation</keyword>
<sequence>MKLHLLDRSNLTNSSFTTKVNEYPYFLKIWHYHPELELVVVLKSEGTCFIGDSIEKFSVGDIVLIGKNLPHMWLNDEDYFKKSPKQSAKAIAIHFKQDYLGRIFFETPEMIHLLELFERARFGLKFLNTDKNIINDIQNMLELDGFDKTISFLQILNKLAKHKDVKRLSSLGFINSFNATKSDAQDNVQAYIFKNFNKTISLEEAAKIAHMNTSAFSRFFKRINRKTFSRYVSEIRIGYACKLLLENKFNIAAVCYESGFNNISNFNRQFKLIMGCTPSVYVKNHKKETLLQLNKTD</sequence>
<keyword evidence="8" id="KW-1185">Reference proteome</keyword>
<reference evidence="7 8" key="1">
    <citation type="submission" date="2023-09" db="EMBL/GenBank/DDBJ databases">
        <title>Thalassobella suaedae gen. nov., sp. nov., a marine bacterium of the family Flavobacteriaceae isolated from a halophyte Suaeda japonica.</title>
        <authorList>
            <person name="Lee S.Y."/>
            <person name="Hwang C.Y."/>
        </authorList>
    </citation>
    <scope>NUCLEOTIDE SEQUENCE [LARGE SCALE GENOMIC DNA]</scope>
    <source>
        <strain evidence="6 8">HL-DH10</strain>
        <strain evidence="5 7">HL-DH14</strain>
    </source>
</reference>
<dbReference type="Gene3D" id="1.10.10.60">
    <property type="entry name" value="Homeodomain-like"/>
    <property type="match status" value="2"/>
</dbReference>
<organism evidence="6 8">
    <name type="scientific">Thalassobellus suaedae</name>
    <dbReference type="NCBI Taxonomy" id="3074124"/>
    <lineage>
        <taxon>Bacteria</taxon>
        <taxon>Pseudomonadati</taxon>
        <taxon>Bacteroidota</taxon>
        <taxon>Flavobacteriia</taxon>
        <taxon>Flavobacteriales</taxon>
        <taxon>Flavobacteriaceae</taxon>
        <taxon>Thalassobellus</taxon>
    </lineage>
</organism>
<dbReference type="SMART" id="SM00342">
    <property type="entry name" value="HTH_ARAC"/>
    <property type="match status" value="1"/>
</dbReference>
<dbReference type="CDD" id="cd06976">
    <property type="entry name" value="cupin_MtlR-like_N"/>
    <property type="match status" value="1"/>
</dbReference>
<gene>
    <name evidence="6" type="ORF">RHP49_00050</name>
    <name evidence="5" type="ORF">RHP51_08500</name>
</gene>
<dbReference type="Proteomes" id="UP001303407">
    <property type="component" value="Chromosome"/>
</dbReference>
<evidence type="ECO:0000256" key="3">
    <source>
        <dbReference type="ARBA" id="ARBA00023163"/>
    </source>
</evidence>
<dbReference type="InterPro" id="IPR014710">
    <property type="entry name" value="RmlC-like_jellyroll"/>
</dbReference>
<evidence type="ECO:0000256" key="2">
    <source>
        <dbReference type="ARBA" id="ARBA00023125"/>
    </source>
</evidence>
<evidence type="ECO:0000256" key="1">
    <source>
        <dbReference type="ARBA" id="ARBA00023015"/>
    </source>
</evidence>
<protein>
    <submittedName>
        <fullName evidence="6">AraC family transcriptional regulator</fullName>
    </submittedName>
</protein>
<dbReference type="PANTHER" id="PTHR43280:SF27">
    <property type="entry name" value="TRANSCRIPTIONAL REGULATOR MTLR"/>
    <property type="match status" value="1"/>
</dbReference>
<dbReference type="InterPro" id="IPR018060">
    <property type="entry name" value="HTH_AraC"/>
</dbReference>
<keyword evidence="2" id="KW-0238">DNA-binding</keyword>
<evidence type="ECO:0000313" key="8">
    <source>
        <dbReference type="Proteomes" id="UP001303407"/>
    </source>
</evidence>
<accession>A0ABY9Y377</accession>
<dbReference type="PANTHER" id="PTHR43280">
    <property type="entry name" value="ARAC-FAMILY TRANSCRIPTIONAL REGULATOR"/>
    <property type="match status" value="1"/>
</dbReference>
<feature type="domain" description="HTH araC/xylS-type" evidence="4">
    <location>
        <begin position="186"/>
        <end position="284"/>
    </location>
</feature>
<dbReference type="Proteomes" id="UP001302806">
    <property type="component" value="Chromosome"/>
</dbReference>